<evidence type="ECO:0000256" key="8">
    <source>
        <dbReference type="SAM" id="MobiDB-lite"/>
    </source>
</evidence>
<dbReference type="InterPro" id="IPR013320">
    <property type="entry name" value="ConA-like_dom_sf"/>
</dbReference>
<evidence type="ECO:0000256" key="6">
    <source>
        <dbReference type="PROSITE-ProRule" id="PRU01172"/>
    </source>
</evidence>
<dbReference type="PANTHER" id="PTHR19277">
    <property type="entry name" value="PENTRAXIN"/>
    <property type="match status" value="1"/>
</dbReference>
<comment type="caution">
    <text evidence="10">The sequence shown here is derived from an EMBL/GenBank/DDBJ whole genome shotgun (WGS) entry which is preliminary data.</text>
</comment>
<organism evidence="10 11">
    <name type="scientific">Coilia grayii</name>
    <name type="common">Gray's grenadier anchovy</name>
    <dbReference type="NCBI Taxonomy" id="363190"/>
    <lineage>
        <taxon>Eukaryota</taxon>
        <taxon>Metazoa</taxon>
        <taxon>Chordata</taxon>
        <taxon>Craniata</taxon>
        <taxon>Vertebrata</taxon>
        <taxon>Euteleostomi</taxon>
        <taxon>Actinopterygii</taxon>
        <taxon>Neopterygii</taxon>
        <taxon>Teleostei</taxon>
        <taxon>Clupei</taxon>
        <taxon>Clupeiformes</taxon>
        <taxon>Clupeoidei</taxon>
        <taxon>Engraulidae</taxon>
        <taxon>Coilinae</taxon>
        <taxon>Coilia</taxon>
    </lineage>
</organism>
<feature type="disulfide bond" evidence="6">
    <location>
        <begin position="356"/>
        <end position="415"/>
    </location>
</feature>
<keyword evidence="5" id="KW-0325">Glycoprotein</keyword>
<keyword evidence="7" id="KW-0175">Coiled coil</keyword>
<dbReference type="AlphaFoldDB" id="A0ABD1JIP5"/>
<keyword evidence="2" id="KW-0479">Metal-binding</keyword>
<dbReference type="Proteomes" id="UP001591681">
    <property type="component" value="Unassembled WGS sequence"/>
</dbReference>
<dbReference type="GO" id="GO:0046872">
    <property type="term" value="F:metal ion binding"/>
    <property type="evidence" value="ECO:0007669"/>
    <property type="project" value="UniProtKB-KW"/>
</dbReference>
<evidence type="ECO:0000313" key="11">
    <source>
        <dbReference type="Proteomes" id="UP001591681"/>
    </source>
</evidence>
<evidence type="ECO:0000256" key="5">
    <source>
        <dbReference type="ARBA" id="ARBA00023180"/>
    </source>
</evidence>
<dbReference type="PROSITE" id="PS51828">
    <property type="entry name" value="PTX_2"/>
    <property type="match status" value="1"/>
</dbReference>
<proteinExistence type="predicted"/>
<dbReference type="PRINTS" id="PR00895">
    <property type="entry name" value="PENTAXIN"/>
</dbReference>
<dbReference type="SMART" id="SM00159">
    <property type="entry name" value="PTX"/>
    <property type="match status" value="1"/>
</dbReference>
<protein>
    <recommendedName>
        <fullName evidence="9">Pentraxin (PTX) domain-containing protein</fullName>
    </recommendedName>
</protein>
<feature type="coiled-coil region" evidence="7">
    <location>
        <begin position="269"/>
        <end position="318"/>
    </location>
</feature>
<feature type="region of interest" description="Disordered" evidence="8">
    <location>
        <begin position="241"/>
        <end position="267"/>
    </location>
</feature>
<evidence type="ECO:0000256" key="4">
    <source>
        <dbReference type="ARBA" id="ARBA00023157"/>
    </source>
</evidence>
<evidence type="ECO:0000256" key="7">
    <source>
        <dbReference type="SAM" id="Coils"/>
    </source>
</evidence>
<keyword evidence="3" id="KW-0106">Calcium</keyword>
<sequence>MKFVIVLVAAGVLAFLGAVICIIASVYPRSTPGAPQALADNRSLSTESLLQPLSPGSVAHAGPLGALHGSESYEGGGLGLGMEVPTLNELSPGEVAGENRKQFTFSRLICTPIPAGDCKSKGLNEQADDPYADDEWNFLRTTAEELRQTVMQQNDQIQMDQRTIGELTGKLSECETGLEDSSISERSVGVWAGNRRLMAGDDLSASAANQWQTARAVEELEKAILQLKDRIEKLEAEIGPAVQNHTDTTSQQPSKGFMKPSGNQPSWRVEDLEGELEKKMELLEKERKTLRKETQGHHKEIDEGLNTLHNRIAELEQSLPDHSFPDGFKLSFPVRTNYMYGMVRKVIPEMYAFTACMWLKPTEGGIGTPFSYAVPEQPNELVLLQGIHNPVELLVNDKVAQLPLSLPIGVWQHICVSWTLRDGVWRAYQGGKLKGQGEGLAAWHPIRPGGVLILGQEQDTLGGRFDASQALVGELSQFNLWDRLLSPAEVSNLASCSGAGKLGNVSLWTSRDVDVFGGASKEPVDPCARRSGALQ</sequence>
<evidence type="ECO:0000256" key="2">
    <source>
        <dbReference type="ARBA" id="ARBA00022723"/>
    </source>
</evidence>
<comment type="cofactor">
    <cofactor evidence="1">
        <name>Ca(2+)</name>
        <dbReference type="ChEBI" id="CHEBI:29108"/>
    </cofactor>
</comment>
<dbReference type="FunFam" id="2.60.120.200:FF:000012">
    <property type="entry name" value="neuronal pentraxin receptor"/>
    <property type="match status" value="1"/>
</dbReference>
<feature type="domain" description="Pentraxin (PTX)" evidence="9">
    <location>
        <begin position="326"/>
        <end position="527"/>
    </location>
</feature>
<dbReference type="PANTHER" id="PTHR19277:SF162">
    <property type="entry name" value="NEURONAL PENTRAXIN RECEPTOR"/>
    <property type="match status" value="1"/>
</dbReference>
<dbReference type="Pfam" id="PF00354">
    <property type="entry name" value="Pentaxin"/>
    <property type="match status" value="1"/>
</dbReference>
<dbReference type="InterPro" id="IPR001759">
    <property type="entry name" value="PTX_dom"/>
</dbReference>
<keyword evidence="4 6" id="KW-1015">Disulfide bond</keyword>
<dbReference type="EMBL" id="JBHFQA010000015">
    <property type="protein sequence ID" value="KAL2087034.1"/>
    <property type="molecule type" value="Genomic_DNA"/>
</dbReference>
<evidence type="ECO:0000256" key="3">
    <source>
        <dbReference type="ARBA" id="ARBA00022837"/>
    </source>
</evidence>
<evidence type="ECO:0000259" key="9">
    <source>
        <dbReference type="PROSITE" id="PS51828"/>
    </source>
</evidence>
<name>A0ABD1JIP5_9TELE</name>
<evidence type="ECO:0000313" key="10">
    <source>
        <dbReference type="EMBL" id="KAL2087034.1"/>
    </source>
</evidence>
<keyword evidence="11" id="KW-1185">Reference proteome</keyword>
<feature type="compositionally biased region" description="Polar residues" evidence="8">
    <location>
        <begin position="243"/>
        <end position="254"/>
    </location>
</feature>
<gene>
    <name evidence="10" type="ORF">ACEWY4_018093</name>
</gene>
<dbReference type="Gene3D" id="2.60.120.200">
    <property type="match status" value="1"/>
</dbReference>
<dbReference type="InterPro" id="IPR051360">
    <property type="entry name" value="Neuronal_Pentraxin_Related"/>
</dbReference>
<dbReference type="SUPFAM" id="SSF49899">
    <property type="entry name" value="Concanavalin A-like lectins/glucanases"/>
    <property type="match status" value="1"/>
</dbReference>
<reference evidence="10 11" key="1">
    <citation type="submission" date="2024-09" db="EMBL/GenBank/DDBJ databases">
        <title>A chromosome-level genome assembly of Gray's grenadier anchovy, Coilia grayii.</title>
        <authorList>
            <person name="Fu Z."/>
        </authorList>
    </citation>
    <scope>NUCLEOTIDE SEQUENCE [LARGE SCALE GENOMIC DNA]</scope>
    <source>
        <strain evidence="10">G4</strain>
        <tissue evidence="10">Muscle</tissue>
    </source>
</reference>
<evidence type="ECO:0000256" key="1">
    <source>
        <dbReference type="ARBA" id="ARBA00001913"/>
    </source>
</evidence>
<accession>A0ABD1JIP5</accession>